<evidence type="ECO:0008006" key="4">
    <source>
        <dbReference type="Google" id="ProtNLM"/>
    </source>
</evidence>
<dbReference type="EMBL" id="JAZBJQ010000015">
    <property type="protein sequence ID" value="MEE4585881.1"/>
    <property type="molecule type" value="Genomic_DNA"/>
</dbReference>
<gene>
    <name evidence="2" type="ORF">V2K49_22405</name>
</gene>
<organism evidence="2 3">
    <name type="scientific">Streptomyces antimycoticus</name>
    <dbReference type="NCBI Taxonomy" id="68175"/>
    <lineage>
        <taxon>Bacteria</taxon>
        <taxon>Bacillati</taxon>
        <taxon>Actinomycetota</taxon>
        <taxon>Actinomycetes</taxon>
        <taxon>Kitasatosporales</taxon>
        <taxon>Streptomycetaceae</taxon>
        <taxon>Streptomyces</taxon>
        <taxon>Streptomyces violaceusniger group</taxon>
    </lineage>
</organism>
<dbReference type="Proteomes" id="UP001354649">
    <property type="component" value="Unassembled WGS sequence"/>
</dbReference>
<evidence type="ECO:0000313" key="2">
    <source>
        <dbReference type="EMBL" id="MEE4585881.1"/>
    </source>
</evidence>
<name>A0ABD5JBW5_9ACTN</name>
<reference evidence="2 3" key="1">
    <citation type="submission" date="2023-11" db="EMBL/GenBank/DDBJ databases">
        <title>30 novel species of actinomycetes from the DSMZ collection.</title>
        <authorList>
            <person name="Nouioui I."/>
        </authorList>
    </citation>
    <scope>NUCLEOTIDE SEQUENCE [LARGE SCALE GENOMIC DNA]</scope>
    <source>
        <strain evidence="2 3">DSM 41602</strain>
    </source>
</reference>
<feature type="compositionally biased region" description="Low complexity" evidence="1">
    <location>
        <begin position="29"/>
        <end position="39"/>
    </location>
</feature>
<feature type="region of interest" description="Disordered" evidence="1">
    <location>
        <begin position="1"/>
        <end position="52"/>
    </location>
</feature>
<evidence type="ECO:0000313" key="3">
    <source>
        <dbReference type="Proteomes" id="UP001354649"/>
    </source>
</evidence>
<sequence>MAAANTVAPAAASRRTIAAPSPRLPPVTSARRPASPSSRIGEDPSIPLPPAGRQAVEEFDALVRAEHGASLVRAQVNEHALRGLAAARTLQQRLGDLTRALATGEGPEGMLRGRLALSAVIMAAARGRELGGRQAERHAAALAVALSLIAPETGS</sequence>
<comment type="caution">
    <text evidence="2">The sequence shown here is derived from an EMBL/GenBank/DDBJ whole genome shotgun (WGS) entry which is preliminary data.</text>
</comment>
<dbReference type="AlphaFoldDB" id="A0ABD5JBW5"/>
<evidence type="ECO:0000256" key="1">
    <source>
        <dbReference type="SAM" id="MobiDB-lite"/>
    </source>
</evidence>
<protein>
    <recommendedName>
        <fullName evidence="4">TetR family transcriptional regulator</fullName>
    </recommendedName>
</protein>
<feature type="compositionally biased region" description="Low complexity" evidence="1">
    <location>
        <begin position="1"/>
        <end position="21"/>
    </location>
</feature>
<proteinExistence type="predicted"/>
<accession>A0ABD5JBW5</accession>